<keyword evidence="11" id="KW-1185">Reference proteome</keyword>
<dbReference type="Gene3D" id="3.90.980.20">
    <property type="match status" value="1"/>
</dbReference>
<dbReference type="InterPro" id="IPR001965">
    <property type="entry name" value="Znf_PHD"/>
</dbReference>
<reference evidence="11" key="1">
    <citation type="submission" date="2012-12" db="EMBL/GenBank/DDBJ databases">
        <authorList>
            <person name="Hellsten U."/>
            <person name="Grimwood J."/>
            <person name="Chapman J.A."/>
            <person name="Shapiro H."/>
            <person name="Aerts A."/>
            <person name="Otillar R.P."/>
            <person name="Terry A.Y."/>
            <person name="Boore J.L."/>
            <person name="Simakov O."/>
            <person name="Marletaz F."/>
            <person name="Cho S.-J."/>
            <person name="Edsinger-Gonzales E."/>
            <person name="Havlak P."/>
            <person name="Kuo D.-H."/>
            <person name="Larsson T."/>
            <person name="Lv J."/>
            <person name="Arendt D."/>
            <person name="Savage R."/>
            <person name="Osoegawa K."/>
            <person name="de Jong P."/>
            <person name="Lindberg D.R."/>
            <person name="Seaver E.C."/>
            <person name="Weisblat D.A."/>
            <person name="Putnam N.H."/>
            <person name="Grigoriev I.V."/>
            <person name="Rokhsar D.S."/>
        </authorList>
    </citation>
    <scope>NUCLEOTIDE SEQUENCE</scope>
    <source>
        <strain evidence="11">I ESC-2004</strain>
    </source>
</reference>
<organism evidence="9">
    <name type="scientific">Capitella teleta</name>
    <name type="common">Polychaete worm</name>
    <dbReference type="NCBI Taxonomy" id="283909"/>
    <lineage>
        <taxon>Eukaryota</taxon>
        <taxon>Metazoa</taxon>
        <taxon>Spiralia</taxon>
        <taxon>Lophotrochozoa</taxon>
        <taxon>Annelida</taxon>
        <taxon>Polychaeta</taxon>
        <taxon>Sedentaria</taxon>
        <taxon>Scolecida</taxon>
        <taxon>Capitellidae</taxon>
        <taxon>Capitella</taxon>
    </lineage>
</organism>
<reference evidence="9 11" key="2">
    <citation type="journal article" date="2013" name="Nature">
        <title>Insights into bilaterian evolution from three spiralian genomes.</title>
        <authorList>
            <person name="Simakov O."/>
            <person name="Marletaz F."/>
            <person name="Cho S.J."/>
            <person name="Edsinger-Gonzales E."/>
            <person name="Havlak P."/>
            <person name="Hellsten U."/>
            <person name="Kuo D.H."/>
            <person name="Larsson T."/>
            <person name="Lv J."/>
            <person name="Arendt D."/>
            <person name="Savage R."/>
            <person name="Osoegawa K."/>
            <person name="de Jong P."/>
            <person name="Grimwood J."/>
            <person name="Chapman J.A."/>
            <person name="Shapiro H."/>
            <person name="Aerts A."/>
            <person name="Otillar R.P."/>
            <person name="Terry A.Y."/>
            <person name="Boore J.L."/>
            <person name="Grigoriev I.V."/>
            <person name="Lindberg D.R."/>
            <person name="Seaver E.C."/>
            <person name="Weisblat D.A."/>
            <person name="Putnam N.H."/>
            <person name="Rokhsar D.S."/>
        </authorList>
    </citation>
    <scope>NUCLEOTIDE SEQUENCE</scope>
    <source>
        <strain evidence="9 11">I ESC-2004</strain>
    </source>
</reference>
<evidence type="ECO:0000256" key="1">
    <source>
        <dbReference type="ARBA" id="ARBA00004123"/>
    </source>
</evidence>
<dbReference type="InterPro" id="IPR019786">
    <property type="entry name" value="Zinc_finger_PHD-type_CS"/>
</dbReference>
<feature type="domain" description="PHD-type" evidence="8">
    <location>
        <begin position="72"/>
        <end position="127"/>
    </location>
</feature>
<dbReference type="PANTHER" id="PTHR12628:SF10">
    <property type="entry name" value="HOMEOBOX DOMAIN-CONTAINING PROTEIN"/>
    <property type="match status" value="1"/>
</dbReference>
<dbReference type="GO" id="GO:0005634">
    <property type="term" value="C:nucleus"/>
    <property type="evidence" value="ECO:0007669"/>
    <property type="project" value="UniProtKB-SubCell"/>
</dbReference>
<dbReference type="PROSITE" id="PS01359">
    <property type="entry name" value="ZF_PHD_1"/>
    <property type="match status" value="1"/>
</dbReference>
<evidence type="ECO:0000259" key="8">
    <source>
        <dbReference type="PROSITE" id="PS50016"/>
    </source>
</evidence>
<dbReference type="AlphaFoldDB" id="R7VL49"/>
<keyword evidence="5" id="KW-0539">Nucleus</keyword>
<dbReference type="EMBL" id="AMQN01004080">
    <property type="status" value="NOT_ANNOTATED_CDS"/>
    <property type="molecule type" value="Genomic_DNA"/>
</dbReference>
<evidence type="ECO:0000313" key="9">
    <source>
        <dbReference type="EMBL" id="ELU17305.1"/>
    </source>
</evidence>
<dbReference type="GO" id="GO:0003677">
    <property type="term" value="F:DNA binding"/>
    <property type="evidence" value="ECO:0007669"/>
    <property type="project" value="TreeGrafter"/>
</dbReference>
<dbReference type="Gene3D" id="3.30.40.10">
    <property type="entry name" value="Zinc/RING finger domain, C3HC4 (zinc finger)"/>
    <property type="match status" value="1"/>
</dbReference>
<dbReference type="PROSITE" id="PS50016">
    <property type="entry name" value="ZF_PHD_2"/>
    <property type="match status" value="1"/>
</dbReference>
<dbReference type="HOGENOM" id="CLU_390424_0_0_1"/>
<reference evidence="10" key="3">
    <citation type="submission" date="2015-06" db="UniProtKB">
        <authorList>
            <consortium name="EnsemblMetazoa"/>
        </authorList>
    </citation>
    <scope>IDENTIFICATION</scope>
</reference>
<accession>R7VL49</accession>
<keyword evidence="3 6" id="KW-0863">Zinc-finger</keyword>
<feature type="compositionally biased region" description="Basic residues" evidence="7">
    <location>
        <begin position="163"/>
        <end position="175"/>
    </location>
</feature>
<dbReference type="Proteomes" id="UP000014760">
    <property type="component" value="Unassembled WGS sequence"/>
</dbReference>
<evidence type="ECO:0000256" key="5">
    <source>
        <dbReference type="ARBA" id="ARBA00023242"/>
    </source>
</evidence>
<feature type="region of interest" description="Disordered" evidence="7">
    <location>
        <begin position="135"/>
        <end position="192"/>
    </location>
</feature>
<dbReference type="OrthoDB" id="10033786at2759"/>
<dbReference type="EnsemblMetazoa" id="CapteT187445">
    <property type="protein sequence ID" value="CapteP187445"/>
    <property type="gene ID" value="CapteG187445"/>
</dbReference>
<sequence>MVWNGVSRFSVGQKVFAKTSKKSFQIGLIHKVNNKKDQCFVHLENKSKIWVAFEDLHVHNKYRGNCKRKEEEIVCCLCRGASSEHPNEIVLCDGCGQGFHQLCHNPVIEDDALMLDTPWSCRLCLHDVSTQSVAKRRLRHSAPPSPAPSVDDAPLKETDNRRAVKATRKGGRVRKREVEEQDEEEEADIPEESAGKISSHCLKCPESQMDLFQSCSSCGDYERWFDKMLMCKRCRKWFHCREYVPVLLDFRSLVLSLGCIWGMPRPFFCGNRFFMFVCKSCNHGHQLLRSLPLTWSHLAHLAMFNLCIDDYHRFHDIDEKIMPWINQNWKHLHVSQEYSRCNLDKRKEKLLESLHSNSTTFRNGMEVKKRFSWWGLREFCAPPRPYFCVPTKSALTERMADSLQVSYLPGGIIQRSIRQQFFKRKAPERDPSSKPPTKRRKVENENQESKVEEAIEPSPSPSSRPSSPVPLEDVEAFTISDRVPRRSDFDGVPHPFLTPLECSEQLQKHEARISAMQQQIFGIDFENKLNGFSAPAAHSKKRARNPVQQHFDITACRSLKNGTKQYLLEWSFCHSWYSCSSVAEYCNRSFAPSLPSHNVSKFHCGKVLVSDTGGKRRFSTFGKSHSEDTVPIERLVMSMGSHLMNGKTPTNDSPASGRRSQVAQLANEQLYAISNALVQKLYAYGIKLKFGMLKLEHLSLLCQVEGQ</sequence>
<dbReference type="CDD" id="cd15578">
    <property type="entry name" value="PHD1_MTF2"/>
    <property type="match status" value="1"/>
</dbReference>
<protein>
    <recommendedName>
        <fullName evidence="8">PHD-type domain-containing protein</fullName>
    </recommendedName>
</protein>
<name>R7VL49_CAPTE</name>
<dbReference type="SMART" id="SM00249">
    <property type="entry name" value="PHD"/>
    <property type="match status" value="2"/>
</dbReference>
<dbReference type="OMA" id="XFYTFIC"/>
<keyword evidence="2" id="KW-0479">Metal-binding</keyword>
<dbReference type="GO" id="GO:0003682">
    <property type="term" value="F:chromatin binding"/>
    <property type="evidence" value="ECO:0007669"/>
    <property type="project" value="TreeGrafter"/>
</dbReference>
<evidence type="ECO:0000313" key="10">
    <source>
        <dbReference type="EnsemblMetazoa" id="CapteP187445"/>
    </source>
</evidence>
<evidence type="ECO:0000256" key="7">
    <source>
        <dbReference type="SAM" id="MobiDB-lite"/>
    </source>
</evidence>
<dbReference type="InterPro" id="IPR011011">
    <property type="entry name" value="Znf_FYVE_PHD"/>
</dbReference>
<dbReference type="PANTHER" id="PTHR12628">
    <property type="entry name" value="POLYCOMB-LIKE TRANSCRIPTION FACTOR"/>
    <property type="match status" value="1"/>
</dbReference>
<feature type="region of interest" description="Disordered" evidence="7">
    <location>
        <begin position="422"/>
        <end position="470"/>
    </location>
</feature>
<keyword evidence="4" id="KW-0862">Zinc</keyword>
<dbReference type="STRING" id="283909.R7VL49"/>
<evidence type="ECO:0000256" key="4">
    <source>
        <dbReference type="ARBA" id="ARBA00022833"/>
    </source>
</evidence>
<dbReference type="GO" id="GO:0008270">
    <property type="term" value="F:zinc ion binding"/>
    <property type="evidence" value="ECO:0007669"/>
    <property type="project" value="UniProtKB-KW"/>
</dbReference>
<evidence type="ECO:0000256" key="6">
    <source>
        <dbReference type="PROSITE-ProRule" id="PRU00146"/>
    </source>
</evidence>
<dbReference type="InterPro" id="IPR013083">
    <property type="entry name" value="Znf_RING/FYVE/PHD"/>
</dbReference>
<feature type="compositionally biased region" description="Acidic residues" evidence="7">
    <location>
        <begin position="179"/>
        <end position="191"/>
    </location>
</feature>
<dbReference type="GO" id="GO:0045814">
    <property type="term" value="P:negative regulation of gene expression, epigenetic"/>
    <property type="evidence" value="ECO:0007669"/>
    <property type="project" value="TreeGrafter"/>
</dbReference>
<feature type="compositionally biased region" description="Basic and acidic residues" evidence="7">
    <location>
        <begin position="442"/>
        <end position="453"/>
    </location>
</feature>
<feature type="compositionally biased region" description="Basic and acidic residues" evidence="7">
    <location>
        <begin position="153"/>
        <end position="162"/>
    </location>
</feature>
<dbReference type="SUPFAM" id="SSF57903">
    <property type="entry name" value="FYVE/PHD zinc finger"/>
    <property type="match status" value="1"/>
</dbReference>
<dbReference type="Pfam" id="PF00628">
    <property type="entry name" value="PHD"/>
    <property type="match status" value="1"/>
</dbReference>
<gene>
    <name evidence="9" type="ORF">CAPTEDRAFT_187445</name>
</gene>
<comment type="subcellular location">
    <subcellularLocation>
        <location evidence="1">Nucleus</location>
    </subcellularLocation>
</comment>
<dbReference type="InterPro" id="IPR019787">
    <property type="entry name" value="Znf_PHD-finger"/>
</dbReference>
<feature type="compositionally biased region" description="Low complexity" evidence="7">
    <location>
        <begin position="461"/>
        <end position="470"/>
    </location>
</feature>
<evidence type="ECO:0000313" key="11">
    <source>
        <dbReference type="Proteomes" id="UP000014760"/>
    </source>
</evidence>
<dbReference type="EMBL" id="KB292570">
    <property type="protein sequence ID" value="ELU17305.1"/>
    <property type="molecule type" value="Genomic_DNA"/>
</dbReference>
<dbReference type="InterPro" id="IPR042014">
    <property type="entry name" value="MTF2_PHD1"/>
</dbReference>
<dbReference type="Gene3D" id="2.30.30.140">
    <property type="match status" value="1"/>
</dbReference>
<proteinExistence type="predicted"/>
<evidence type="ECO:0000256" key="2">
    <source>
        <dbReference type="ARBA" id="ARBA00022723"/>
    </source>
</evidence>
<evidence type="ECO:0000256" key="3">
    <source>
        <dbReference type="ARBA" id="ARBA00022771"/>
    </source>
</evidence>